<evidence type="ECO:0000313" key="3">
    <source>
        <dbReference type="EMBL" id="PZP00452.1"/>
    </source>
</evidence>
<feature type="region of interest" description="Disordered" evidence="2">
    <location>
        <begin position="365"/>
        <end position="424"/>
    </location>
</feature>
<keyword evidence="1" id="KW-0175">Coiled coil</keyword>
<accession>A0A2W5D028</accession>
<sequence>MTSANNALSFVVDSDGKGLLLLGEEADFATPQSGNRLEFGNVTSQALIHATEIVGSVVGRHADSGRYLKLDKESAELLKHFKGTGPITGVIRKGDLRIAGNPGEIIKHLKFEKASFKPGMAAGVAGLMTQIALEAALAEIKNYLVTIDEKVDLLLRQRRHEELAKLRGTQHAIEEADELYRRIGTVSDTTWSKISHLGGHLNEIAAFALEQIEDTVNQVQAKESKVKQASTQLDHLNRELPAWLGILATSVYLHDSLYVLELARVRDHEPNHLDSHREGITQARNKRLSDIAERLYLFKQTTRSAGDLEVMQRLRAPRKTPQIQQNANSALHHIEELEGYLELDNATVDRLDEKSGSDSFKELTGNILDPGQPSMEKVQRGIGTFTEKMPKKKAKPGPSKPSKTEGKRKKPELPPLRQAKRKAD</sequence>
<gene>
    <name evidence="3" type="ORF">DI609_06340</name>
</gene>
<evidence type="ECO:0000256" key="2">
    <source>
        <dbReference type="SAM" id="MobiDB-lite"/>
    </source>
</evidence>
<reference evidence="3 4" key="1">
    <citation type="submission" date="2017-11" db="EMBL/GenBank/DDBJ databases">
        <title>Infants hospitalized years apart are colonized by the same room-sourced microbial strains.</title>
        <authorList>
            <person name="Brooks B."/>
            <person name="Olm M.R."/>
            <person name="Firek B.A."/>
            <person name="Baker R."/>
            <person name="Thomas B.C."/>
            <person name="Morowitz M.J."/>
            <person name="Banfield J.F."/>
        </authorList>
    </citation>
    <scope>NUCLEOTIDE SEQUENCE [LARGE SCALE GENOMIC DNA]</scope>
    <source>
        <strain evidence="3">S2_012_000_R3_87</strain>
    </source>
</reference>
<dbReference type="AlphaFoldDB" id="A0A2W5D028"/>
<comment type="caution">
    <text evidence="3">The sequence shown here is derived from an EMBL/GenBank/DDBJ whole genome shotgun (WGS) entry which is preliminary data.</text>
</comment>
<dbReference type="EMBL" id="QFNY01000129">
    <property type="protein sequence ID" value="PZP00452.1"/>
    <property type="molecule type" value="Genomic_DNA"/>
</dbReference>
<proteinExistence type="predicted"/>
<organism evidence="3 4">
    <name type="scientific">Corynebacterium urealyticum</name>
    <dbReference type="NCBI Taxonomy" id="43771"/>
    <lineage>
        <taxon>Bacteria</taxon>
        <taxon>Bacillati</taxon>
        <taxon>Actinomycetota</taxon>
        <taxon>Actinomycetes</taxon>
        <taxon>Mycobacteriales</taxon>
        <taxon>Corynebacteriaceae</taxon>
        <taxon>Corynebacterium</taxon>
    </lineage>
</organism>
<feature type="coiled-coil region" evidence="1">
    <location>
        <begin position="209"/>
        <end position="239"/>
    </location>
</feature>
<protein>
    <submittedName>
        <fullName evidence="3">Uncharacterized protein</fullName>
    </submittedName>
</protein>
<name>A0A2W5D028_9CORY</name>
<evidence type="ECO:0000256" key="1">
    <source>
        <dbReference type="SAM" id="Coils"/>
    </source>
</evidence>
<dbReference type="Proteomes" id="UP000249451">
    <property type="component" value="Unassembled WGS sequence"/>
</dbReference>
<evidence type="ECO:0000313" key="4">
    <source>
        <dbReference type="Proteomes" id="UP000249451"/>
    </source>
</evidence>